<name>A0A9D4LPB1_DREPO</name>
<dbReference type="GO" id="GO:0051726">
    <property type="term" value="P:regulation of cell cycle"/>
    <property type="evidence" value="ECO:0007669"/>
    <property type="project" value="TreeGrafter"/>
</dbReference>
<protein>
    <recommendedName>
        <fullName evidence="1">Tuberin-type domain-containing protein</fullName>
    </recommendedName>
</protein>
<dbReference type="Pfam" id="PF03542">
    <property type="entry name" value="Tuberin"/>
    <property type="match status" value="1"/>
</dbReference>
<sequence length="382" mass="43438">MHSKLYTYPPGLCIRLYQLLISHLAGHYSSPRDYCSHTAASVRKSIIECLLSLRADVHQMVGVCERSSDNPLLFSPYVTCYKSEEPGQPPSPTPGSAVPTPHWASLTYLDYTQSFTLFMQCLENERDWSVLVCVLDNLPRLLQNKTIILSAKHTLVDTLCCRLCAMITDRQLGFLEELDAIPNDFTRSDFHAAVFPVLGAMTTYHNFLERRRQKDLIKCLEFGMVSKCAKLCVNALRLSTLEMQEVMMRLLPSVLLQLSKISATMTMAIPVLAFLSSIVRLPKMYVNFVEDEYLSVFAIALPYTNPFKFSHYTVSLAHHVIAIWFIRCRLSFRKDLVPFIQKGLKANVLQQFEDNARMVLANQNQDSSERVRSGSYSEAALR</sequence>
<dbReference type="GO" id="GO:0051898">
    <property type="term" value="P:negative regulation of phosphatidylinositol 3-kinase/protein kinase B signal transduction"/>
    <property type="evidence" value="ECO:0007669"/>
    <property type="project" value="TreeGrafter"/>
</dbReference>
<accession>A0A9D4LPB1</accession>
<gene>
    <name evidence="2" type="ORF">DPMN_025442</name>
</gene>
<dbReference type="GO" id="GO:0032007">
    <property type="term" value="P:negative regulation of TOR signaling"/>
    <property type="evidence" value="ECO:0007669"/>
    <property type="project" value="InterPro"/>
</dbReference>
<dbReference type="GO" id="GO:0046627">
    <property type="term" value="P:negative regulation of insulin receptor signaling pathway"/>
    <property type="evidence" value="ECO:0007669"/>
    <property type="project" value="TreeGrafter"/>
</dbReference>
<dbReference type="AlphaFoldDB" id="A0A9D4LPB1"/>
<proteinExistence type="predicted"/>
<dbReference type="InterPro" id="IPR027107">
    <property type="entry name" value="Tuberin/Ral-act_asu"/>
</dbReference>
<evidence type="ECO:0000313" key="2">
    <source>
        <dbReference type="EMBL" id="KAH3862475.1"/>
    </source>
</evidence>
<reference evidence="2" key="2">
    <citation type="submission" date="2020-11" db="EMBL/GenBank/DDBJ databases">
        <authorList>
            <person name="McCartney M.A."/>
            <person name="Auch B."/>
            <person name="Kono T."/>
            <person name="Mallez S."/>
            <person name="Becker A."/>
            <person name="Gohl D.M."/>
            <person name="Silverstein K.A.T."/>
            <person name="Koren S."/>
            <person name="Bechman K.B."/>
            <person name="Herman A."/>
            <person name="Abrahante J.E."/>
            <person name="Garbe J."/>
        </authorList>
    </citation>
    <scope>NUCLEOTIDE SEQUENCE</scope>
    <source>
        <strain evidence="2">Duluth1</strain>
        <tissue evidence="2">Whole animal</tissue>
    </source>
</reference>
<dbReference type="PANTHER" id="PTHR10063:SF0">
    <property type="entry name" value="TUBERIN"/>
    <property type="match status" value="1"/>
</dbReference>
<organism evidence="2 3">
    <name type="scientific">Dreissena polymorpha</name>
    <name type="common">Zebra mussel</name>
    <name type="synonym">Mytilus polymorpha</name>
    <dbReference type="NCBI Taxonomy" id="45954"/>
    <lineage>
        <taxon>Eukaryota</taxon>
        <taxon>Metazoa</taxon>
        <taxon>Spiralia</taxon>
        <taxon>Lophotrochozoa</taxon>
        <taxon>Mollusca</taxon>
        <taxon>Bivalvia</taxon>
        <taxon>Autobranchia</taxon>
        <taxon>Heteroconchia</taxon>
        <taxon>Euheterodonta</taxon>
        <taxon>Imparidentia</taxon>
        <taxon>Neoheterodontei</taxon>
        <taxon>Myida</taxon>
        <taxon>Dreissenoidea</taxon>
        <taxon>Dreissenidae</taxon>
        <taxon>Dreissena</taxon>
    </lineage>
</organism>
<dbReference type="InterPro" id="IPR003913">
    <property type="entry name" value="Tuberin"/>
</dbReference>
<dbReference type="PRINTS" id="PR01431">
    <property type="entry name" value="TUBERIN"/>
</dbReference>
<dbReference type="GO" id="GO:0005634">
    <property type="term" value="C:nucleus"/>
    <property type="evidence" value="ECO:0007669"/>
    <property type="project" value="InterPro"/>
</dbReference>
<dbReference type="EMBL" id="JAIWYP010000002">
    <property type="protein sequence ID" value="KAH3862475.1"/>
    <property type="molecule type" value="Genomic_DNA"/>
</dbReference>
<evidence type="ECO:0000313" key="3">
    <source>
        <dbReference type="Proteomes" id="UP000828390"/>
    </source>
</evidence>
<keyword evidence="3" id="KW-1185">Reference proteome</keyword>
<dbReference type="GO" id="GO:0033596">
    <property type="term" value="C:TSC1-TSC2 complex"/>
    <property type="evidence" value="ECO:0007669"/>
    <property type="project" value="InterPro"/>
</dbReference>
<feature type="domain" description="Tuberin-type" evidence="1">
    <location>
        <begin position="2"/>
        <end position="331"/>
    </location>
</feature>
<comment type="caution">
    <text evidence="2">The sequence shown here is derived from an EMBL/GenBank/DDBJ whole genome shotgun (WGS) entry which is preliminary data.</text>
</comment>
<dbReference type="PANTHER" id="PTHR10063">
    <property type="entry name" value="TUBERIN"/>
    <property type="match status" value="1"/>
</dbReference>
<dbReference type="InterPro" id="IPR018515">
    <property type="entry name" value="Tuberin-type_domain"/>
</dbReference>
<feature type="non-terminal residue" evidence="2">
    <location>
        <position position="1"/>
    </location>
</feature>
<dbReference type="GO" id="GO:0030178">
    <property type="term" value="P:negative regulation of Wnt signaling pathway"/>
    <property type="evidence" value="ECO:0007669"/>
    <property type="project" value="TreeGrafter"/>
</dbReference>
<reference evidence="2" key="1">
    <citation type="journal article" date="2019" name="bioRxiv">
        <title>The Genome of the Zebra Mussel, Dreissena polymorpha: A Resource for Invasive Species Research.</title>
        <authorList>
            <person name="McCartney M.A."/>
            <person name="Auch B."/>
            <person name="Kono T."/>
            <person name="Mallez S."/>
            <person name="Zhang Y."/>
            <person name="Obille A."/>
            <person name="Becker A."/>
            <person name="Abrahante J.E."/>
            <person name="Garbe J."/>
            <person name="Badalamenti J.P."/>
            <person name="Herman A."/>
            <person name="Mangelson H."/>
            <person name="Liachko I."/>
            <person name="Sullivan S."/>
            <person name="Sone E.D."/>
            <person name="Koren S."/>
            <person name="Silverstein K.A.T."/>
            <person name="Beckman K.B."/>
            <person name="Gohl D.M."/>
        </authorList>
    </citation>
    <scope>NUCLEOTIDE SEQUENCE</scope>
    <source>
        <strain evidence="2">Duluth1</strain>
        <tissue evidence="2">Whole animal</tissue>
    </source>
</reference>
<dbReference type="Proteomes" id="UP000828390">
    <property type="component" value="Unassembled WGS sequence"/>
</dbReference>
<dbReference type="GO" id="GO:0005096">
    <property type="term" value="F:GTPase activator activity"/>
    <property type="evidence" value="ECO:0007669"/>
    <property type="project" value="InterPro"/>
</dbReference>
<evidence type="ECO:0000259" key="1">
    <source>
        <dbReference type="Pfam" id="PF03542"/>
    </source>
</evidence>